<dbReference type="InterPro" id="IPR036640">
    <property type="entry name" value="ABC1_TM_sf"/>
</dbReference>
<reference evidence="10 11" key="1">
    <citation type="submission" date="2015-11" db="EMBL/GenBank/DDBJ databases">
        <title>Draft genome sequences of new species of the genus Lactobacillus isolated from orchardgrass silage.</title>
        <authorList>
            <person name="Tohno M."/>
            <person name="Tanizawa Y."/>
            <person name="Arita M."/>
        </authorList>
    </citation>
    <scope>NUCLEOTIDE SEQUENCE [LARGE SCALE GENOMIC DNA]</scope>
    <source>
        <strain evidence="10 11">IWT140</strain>
    </source>
</reference>
<evidence type="ECO:0000256" key="5">
    <source>
        <dbReference type="ARBA" id="ARBA00022989"/>
    </source>
</evidence>
<feature type="transmembrane region" description="Helical" evidence="7">
    <location>
        <begin position="21"/>
        <end position="41"/>
    </location>
</feature>
<evidence type="ECO:0000256" key="4">
    <source>
        <dbReference type="ARBA" id="ARBA00022840"/>
    </source>
</evidence>
<keyword evidence="3" id="KW-0547">Nucleotide-binding</keyword>
<dbReference type="SMART" id="SM00382">
    <property type="entry name" value="AAA"/>
    <property type="match status" value="1"/>
</dbReference>
<dbReference type="EMBL" id="BCMH01000009">
    <property type="protein sequence ID" value="GAX03810.1"/>
    <property type="molecule type" value="Genomic_DNA"/>
</dbReference>
<evidence type="ECO:0000313" key="10">
    <source>
        <dbReference type="EMBL" id="GAX03810.1"/>
    </source>
</evidence>
<dbReference type="AlphaFoldDB" id="A0A1Z5IPZ3"/>
<keyword evidence="6 7" id="KW-0472">Membrane</keyword>
<dbReference type="Gene3D" id="3.40.50.300">
    <property type="entry name" value="P-loop containing nucleotide triphosphate hydrolases"/>
    <property type="match status" value="1"/>
</dbReference>
<dbReference type="PROSITE" id="PS50929">
    <property type="entry name" value="ABC_TM1F"/>
    <property type="match status" value="1"/>
</dbReference>
<evidence type="ECO:0000256" key="3">
    <source>
        <dbReference type="ARBA" id="ARBA00022741"/>
    </source>
</evidence>
<dbReference type="GO" id="GO:0016887">
    <property type="term" value="F:ATP hydrolysis activity"/>
    <property type="evidence" value="ECO:0007669"/>
    <property type="project" value="InterPro"/>
</dbReference>
<dbReference type="SUPFAM" id="SSF52540">
    <property type="entry name" value="P-loop containing nucleoside triphosphate hydrolases"/>
    <property type="match status" value="1"/>
</dbReference>
<dbReference type="NCBIfam" id="TIGR02868">
    <property type="entry name" value="CydC"/>
    <property type="match status" value="1"/>
</dbReference>
<comment type="caution">
    <text evidence="10">The sequence shown here is derived from an EMBL/GenBank/DDBJ whole genome shotgun (WGS) entry which is preliminary data.</text>
</comment>
<dbReference type="InterPro" id="IPR039421">
    <property type="entry name" value="Type_1_exporter"/>
</dbReference>
<dbReference type="GO" id="GO:0045454">
    <property type="term" value="P:cell redox homeostasis"/>
    <property type="evidence" value="ECO:0007669"/>
    <property type="project" value="InterPro"/>
</dbReference>
<dbReference type="RefSeq" id="WP_089088775.1">
    <property type="nucleotide sequence ID" value="NZ_BCMH01000009.1"/>
</dbReference>
<dbReference type="GO" id="GO:0140359">
    <property type="term" value="F:ABC-type transporter activity"/>
    <property type="evidence" value="ECO:0007669"/>
    <property type="project" value="InterPro"/>
</dbReference>
<evidence type="ECO:0000256" key="7">
    <source>
        <dbReference type="SAM" id="Phobius"/>
    </source>
</evidence>
<accession>A0A1Z5IPZ3</accession>
<keyword evidence="5 7" id="KW-1133">Transmembrane helix</keyword>
<dbReference type="InterPro" id="IPR011527">
    <property type="entry name" value="ABC1_TM_dom"/>
</dbReference>
<dbReference type="SUPFAM" id="SSF90123">
    <property type="entry name" value="ABC transporter transmembrane region"/>
    <property type="match status" value="1"/>
</dbReference>
<dbReference type="CDD" id="cd03247">
    <property type="entry name" value="ABCC_cytochrome_bd"/>
    <property type="match status" value="1"/>
</dbReference>
<gene>
    <name evidence="10" type="primary">cydC</name>
    <name evidence="10" type="ORF">IWT140_01436</name>
</gene>
<dbReference type="PROSITE" id="PS00211">
    <property type="entry name" value="ABC_TRANSPORTER_1"/>
    <property type="match status" value="1"/>
</dbReference>
<evidence type="ECO:0000256" key="6">
    <source>
        <dbReference type="ARBA" id="ARBA00023136"/>
    </source>
</evidence>
<feature type="domain" description="ABC transmembrane type-1" evidence="9">
    <location>
        <begin position="26"/>
        <end position="280"/>
    </location>
</feature>
<dbReference type="PANTHER" id="PTHR24221">
    <property type="entry name" value="ATP-BINDING CASSETTE SUB-FAMILY B"/>
    <property type="match status" value="1"/>
</dbReference>
<comment type="subcellular location">
    <subcellularLocation>
        <location evidence="1">Cell membrane</location>
        <topology evidence="1">Multi-pass membrane protein</topology>
    </subcellularLocation>
</comment>
<protein>
    <submittedName>
        <fullName evidence="10">Cytochrome bd biosynthesis ABC transporter ATP-binding and permease components cydC</fullName>
    </submittedName>
</protein>
<dbReference type="GO" id="GO:0005886">
    <property type="term" value="C:plasma membrane"/>
    <property type="evidence" value="ECO:0007669"/>
    <property type="project" value="UniProtKB-SubCell"/>
</dbReference>
<evidence type="ECO:0000259" key="8">
    <source>
        <dbReference type="PROSITE" id="PS50893"/>
    </source>
</evidence>
<dbReference type="InterPro" id="IPR003439">
    <property type="entry name" value="ABC_transporter-like_ATP-bd"/>
</dbReference>
<sequence>MHSIKQTFAHDTWVMPYLRKYKWLLVLVLFLGMMTFLSAAALMFNSGYLISEAARRPGNIIYIYVPVVLARAFGIARPVFRYSERLTSHNWVLRIVSDFRKKLYQAVEVKASAIKQTHQTGDILSILADDIDHIENLYLRTVFPIVVGWLLYLFITVGVGVFSWPVALLMVLLLGMIVLVIPLLSVAVNGAREFKQKQIQSRSYTNLTDEVMGLTDWVISGRYQDFMTLQKKPIKDIAALRRKDHFFQWWRGFGVQFFFLLAVLTLLIWSGATFTASKGMANWIAAFALTLFPIVEPFLEVSQGASEWPIYRQSIERVNQLSNDQPKVTPQSTLTAPVSEISVDHVTFNYPDDDKVILKDVSLNIKRGEKIALLGPSGTGKSTLLKLLLGDQTPTMGAVTINGTPVSELQQQRAQLFGVLDQQPYLFDTSVMNNIRLGNLKTTDEQVKAAVEAVELKPLIESLPDGYETEVQESGTRFSGGERQRLSLARILLQNAPIIVLDEPTVSLDPITERQLLDTVFKVLHDKTIVWVTHHLAGIDHVDQVRFLEDGVFDMQGTPQALYRDEPRFRKLYELDTGKNERV</sequence>
<dbReference type="InterPro" id="IPR003593">
    <property type="entry name" value="AAA+_ATPase"/>
</dbReference>
<proteinExistence type="predicted"/>
<dbReference type="GO" id="GO:0034040">
    <property type="term" value="F:ATPase-coupled lipid transmembrane transporter activity"/>
    <property type="evidence" value="ECO:0007669"/>
    <property type="project" value="TreeGrafter"/>
</dbReference>
<feature type="domain" description="ABC transporter" evidence="8">
    <location>
        <begin position="341"/>
        <end position="575"/>
    </location>
</feature>
<dbReference type="GO" id="GO:0034775">
    <property type="term" value="P:glutathione transmembrane transport"/>
    <property type="evidence" value="ECO:0007669"/>
    <property type="project" value="InterPro"/>
</dbReference>
<dbReference type="Proteomes" id="UP000198430">
    <property type="component" value="Unassembled WGS sequence"/>
</dbReference>
<evidence type="ECO:0000259" key="9">
    <source>
        <dbReference type="PROSITE" id="PS50929"/>
    </source>
</evidence>
<organism evidence="10 11">
    <name type="scientific">Secundilactobacillus pentosiphilus</name>
    <dbReference type="NCBI Taxonomy" id="1714682"/>
    <lineage>
        <taxon>Bacteria</taxon>
        <taxon>Bacillati</taxon>
        <taxon>Bacillota</taxon>
        <taxon>Bacilli</taxon>
        <taxon>Lactobacillales</taxon>
        <taxon>Lactobacillaceae</taxon>
        <taxon>Secundilactobacillus</taxon>
    </lineage>
</organism>
<evidence type="ECO:0000256" key="2">
    <source>
        <dbReference type="ARBA" id="ARBA00022692"/>
    </source>
</evidence>
<dbReference type="PANTHER" id="PTHR24221:SF653">
    <property type="entry name" value="TRANSPORT ATP-BINDING PROTEIN CYDC"/>
    <property type="match status" value="1"/>
</dbReference>
<keyword evidence="4 10" id="KW-0067">ATP-binding</keyword>
<dbReference type="InterPro" id="IPR014223">
    <property type="entry name" value="ABC_CydC/D"/>
</dbReference>
<dbReference type="InterPro" id="IPR017871">
    <property type="entry name" value="ABC_transporter-like_CS"/>
</dbReference>
<dbReference type="InterPro" id="IPR027417">
    <property type="entry name" value="P-loop_NTPase"/>
</dbReference>
<keyword evidence="11" id="KW-1185">Reference proteome</keyword>
<feature type="transmembrane region" description="Helical" evidence="7">
    <location>
        <begin position="249"/>
        <end position="269"/>
    </location>
</feature>
<dbReference type="Pfam" id="PF00664">
    <property type="entry name" value="ABC_membrane"/>
    <property type="match status" value="1"/>
</dbReference>
<feature type="transmembrane region" description="Helical" evidence="7">
    <location>
        <begin position="168"/>
        <end position="188"/>
    </location>
</feature>
<dbReference type="GO" id="GO:0005524">
    <property type="term" value="F:ATP binding"/>
    <property type="evidence" value="ECO:0007669"/>
    <property type="project" value="UniProtKB-KW"/>
</dbReference>
<evidence type="ECO:0000313" key="11">
    <source>
        <dbReference type="Proteomes" id="UP000198430"/>
    </source>
</evidence>
<evidence type="ECO:0000256" key="1">
    <source>
        <dbReference type="ARBA" id="ARBA00004651"/>
    </source>
</evidence>
<feature type="transmembrane region" description="Helical" evidence="7">
    <location>
        <begin position="61"/>
        <end position="80"/>
    </location>
</feature>
<dbReference type="PROSITE" id="PS50893">
    <property type="entry name" value="ABC_TRANSPORTER_2"/>
    <property type="match status" value="1"/>
</dbReference>
<feature type="transmembrane region" description="Helical" evidence="7">
    <location>
        <begin position="142"/>
        <end position="162"/>
    </location>
</feature>
<dbReference type="Gene3D" id="1.20.1560.10">
    <property type="entry name" value="ABC transporter type 1, transmembrane domain"/>
    <property type="match status" value="1"/>
</dbReference>
<dbReference type="Pfam" id="PF00005">
    <property type="entry name" value="ABC_tran"/>
    <property type="match status" value="1"/>
</dbReference>
<name>A0A1Z5IPZ3_9LACO</name>
<keyword evidence="2 7" id="KW-0812">Transmembrane</keyword>